<feature type="transmembrane region" description="Helical" evidence="5">
    <location>
        <begin position="94"/>
        <end position="115"/>
    </location>
</feature>
<name>A0A2P8D856_9BACT</name>
<comment type="subcellular location">
    <subcellularLocation>
        <location evidence="1">Membrane</location>
        <topology evidence="1">Multi-pass membrane protein</topology>
    </subcellularLocation>
</comment>
<feature type="transmembrane region" description="Helical" evidence="5">
    <location>
        <begin position="58"/>
        <end position="82"/>
    </location>
</feature>
<dbReference type="PANTHER" id="PTHR32322">
    <property type="entry name" value="INNER MEMBRANE TRANSPORTER"/>
    <property type="match status" value="1"/>
</dbReference>
<feature type="transmembrane region" description="Helical" evidence="5">
    <location>
        <begin position="245"/>
        <end position="265"/>
    </location>
</feature>
<dbReference type="InterPro" id="IPR037185">
    <property type="entry name" value="EmrE-like"/>
</dbReference>
<sequence length="344" mass="37787">MSGHLLIRPPGFPTSGNQYNPMFPSCMFKENTRAYLALAVVCVVWGTTYLAMRVGVTGFPAFLFSGLRHCTAALILWLVLPFLKKKFSFRYRDVIRQVIPGILMLGLGNGVIGWAEKYIPSGLAALIVSIMPLYVVVINFITGDGRDLNKKIVTGLLLGCVGIVLIFKDNLSDLGDARYFWGVIATFLASLAWAAGTIYMKKSAATTDPYINTALQLTSGGLSLILASFFLDDYSELQTVSSDSIWALVYLILFGSLLSYFCYLYAIRNLPVGLVAVYAYINPFIAVGLGFLILNEKVTPYTAIAFATTVTGVYFINAGYRKKKPREEVKDTAQAQTLEDTKVS</sequence>
<feature type="transmembrane region" description="Helical" evidence="5">
    <location>
        <begin position="272"/>
        <end position="294"/>
    </location>
</feature>
<dbReference type="AlphaFoldDB" id="A0A2P8D856"/>
<keyword evidence="2 5" id="KW-0812">Transmembrane</keyword>
<keyword evidence="3 5" id="KW-1133">Transmembrane helix</keyword>
<comment type="caution">
    <text evidence="7">The sequence shown here is derived from an EMBL/GenBank/DDBJ whole genome shotgun (WGS) entry which is preliminary data.</text>
</comment>
<keyword evidence="8" id="KW-1185">Reference proteome</keyword>
<keyword evidence="4 5" id="KW-0472">Membrane</keyword>
<evidence type="ECO:0000256" key="3">
    <source>
        <dbReference type="ARBA" id="ARBA00022989"/>
    </source>
</evidence>
<dbReference type="InterPro" id="IPR050638">
    <property type="entry name" value="AA-Vitamin_Transporters"/>
</dbReference>
<feature type="domain" description="EamA" evidence="6">
    <location>
        <begin position="34"/>
        <end position="167"/>
    </location>
</feature>
<dbReference type="PANTHER" id="PTHR32322:SF14">
    <property type="entry name" value="PROTEIN PAGO"/>
    <property type="match status" value="1"/>
</dbReference>
<dbReference type="InterPro" id="IPR000620">
    <property type="entry name" value="EamA_dom"/>
</dbReference>
<evidence type="ECO:0000256" key="1">
    <source>
        <dbReference type="ARBA" id="ARBA00004141"/>
    </source>
</evidence>
<dbReference type="Pfam" id="PF00892">
    <property type="entry name" value="EamA"/>
    <property type="match status" value="2"/>
</dbReference>
<feature type="transmembrane region" description="Helical" evidence="5">
    <location>
        <begin position="121"/>
        <end position="141"/>
    </location>
</feature>
<accession>A0A2P8D856</accession>
<feature type="transmembrane region" description="Helical" evidence="5">
    <location>
        <begin position="300"/>
        <end position="320"/>
    </location>
</feature>
<dbReference type="Proteomes" id="UP000240572">
    <property type="component" value="Unassembled WGS sequence"/>
</dbReference>
<evidence type="ECO:0000256" key="2">
    <source>
        <dbReference type="ARBA" id="ARBA00022692"/>
    </source>
</evidence>
<gene>
    <name evidence="7" type="ORF">B0I18_102347</name>
</gene>
<organism evidence="7 8">
    <name type="scientific">Taibaiella chishuiensis</name>
    <dbReference type="NCBI Taxonomy" id="1434707"/>
    <lineage>
        <taxon>Bacteria</taxon>
        <taxon>Pseudomonadati</taxon>
        <taxon>Bacteroidota</taxon>
        <taxon>Chitinophagia</taxon>
        <taxon>Chitinophagales</taxon>
        <taxon>Chitinophagaceae</taxon>
        <taxon>Taibaiella</taxon>
    </lineage>
</organism>
<dbReference type="EMBL" id="PYGD01000002">
    <property type="protein sequence ID" value="PSK93377.1"/>
    <property type="molecule type" value="Genomic_DNA"/>
</dbReference>
<dbReference type="Gene3D" id="1.10.3730.20">
    <property type="match status" value="1"/>
</dbReference>
<feature type="transmembrane region" description="Helical" evidence="5">
    <location>
        <begin position="148"/>
        <end position="167"/>
    </location>
</feature>
<dbReference type="SUPFAM" id="SSF103481">
    <property type="entry name" value="Multidrug resistance efflux transporter EmrE"/>
    <property type="match status" value="2"/>
</dbReference>
<feature type="transmembrane region" description="Helical" evidence="5">
    <location>
        <begin position="210"/>
        <end position="230"/>
    </location>
</feature>
<evidence type="ECO:0000313" key="7">
    <source>
        <dbReference type="EMBL" id="PSK93377.1"/>
    </source>
</evidence>
<evidence type="ECO:0000313" key="8">
    <source>
        <dbReference type="Proteomes" id="UP000240572"/>
    </source>
</evidence>
<evidence type="ECO:0000259" key="6">
    <source>
        <dbReference type="Pfam" id="PF00892"/>
    </source>
</evidence>
<feature type="domain" description="EamA" evidence="6">
    <location>
        <begin position="181"/>
        <end position="317"/>
    </location>
</feature>
<dbReference type="GO" id="GO:0016020">
    <property type="term" value="C:membrane"/>
    <property type="evidence" value="ECO:0007669"/>
    <property type="project" value="UniProtKB-SubCell"/>
</dbReference>
<evidence type="ECO:0000256" key="4">
    <source>
        <dbReference type="ARBA" id="ARBA00023136"/>
    </source>
</evidence>
<protein>
    <submittedName>
        <fullName evidence="7">Drug/metabolite transporter (DMT)-like permease</fullName>
    </submittedName>
</protein>
<evidence type="ECO:0000256" key="5">
    <source>
        <dbReference type="SAM" id="Phobius"/>
    </source>
</evidence>
<feature type="transmembrane region" description="Helical" evidence="5">
    <location>
        <begin position="179"/>
        <end position="198"/>
    </location>
</feature>
<feature type="transmembrane region" description="Helical" evidence="5">
    <location>
        <begin position="34"/>
        <end position="52"/>
    </location>
</feature>
<reference evidence="7 8" key="1">
    <citation type="submission" date="2018-03" db="EMBL/GenBank/DDBJ databases">
        <title>Genomic Encyclopedia of Type Strains, Phase III (KMG-III): the genomes of soil and plant-associated and newly described type strains.</title>
        <authorList>
            <person name="Whitman W."/>
        </authorList>
    </citation>
    <scope>NUCLEOTIDE SEQUENCE [LARGE SCALE GENOMIC DNA]</scope>
    <source>
        <strain evidence="7 8">CGMCC 1.12700</strain>
    </source>
</reference>
<proteinExistence type="predicted"/>